<gene>
    <name evidence="1" type="ORF">ACFO3F_10820</name>
</gene>
<name>A0ABV9DBU0_9MICO</name>
<organism evidence="1 2">
    <name type="scientific">Georgenia faecalis</name>
    <dbReference type="NCBI Taxonomy" id="2483799"/>
    <lineage>
        <taxon>Bacteria</taxon>
        <taxon>Bacillati</taxon>
        <taxon>Actinomycetota</taxon>
        <taxon>Actinomycetes</taxon>
        <taxon>Micrococcales</taxon>
        <taxon>Bogoriellaceae</taxon>
        <taxon>Georgenia</taxon>
    </lineage>
</organism>
<dbReference type="EMBL" id="JBHSGF010000007">
    <property type="protein sequence ID" value="MFC4555738.1"/>
    <property type="molecule type" value="Genomic_DNA"/>
</dbReference>
<proteinExistence type="predicted"/>
<keyword evidence="2" id="KW-1185">Reference proteome</keyword>
<protein>
    <submittedName>
        <fullName evidence="1">Uncharacterized protein</fullName>
    </submittedName>
</protein>
<accession>A0ABV9DBU0</accession>
<sequence>MEDLAQLFGRADVLALEREAPGRTTRDTDVEVFTQYISGELARQTEELDVPVAADERLGRHGSLLRRTVLHRLEERIGAVARDINFTIGTGCRLIGTPYDVEYSVGTAFGFGAKHDGEVVSISTEGESAGGVGFYLGSPAEVDMSITPQGTYAFSWFAAADAPDWRSFGGLGITIYADGESDPVFTRQVRLWDVRGAGLLQGGTGKGAFASASSPVQPGTFGPIPLAPVIVRLRPGRRLLVWLWSWQISNGVDGTLAMLSMDVPAVQLCGSPPLVIR</sequence>
<dbReference type="Proteomes" id="UP001595955">
    <property type="component" value="Unassembled WGS sequence"/>
</dbReference>
<reference evidence="2" key="1">
    <citation type="journal article" date="2019" name="Int. J. Syst. Evol. Microbiol.">
        <title>The Global Catalogue of Microorganisms (GCM) 10K type strain sequencing project: providing services to taxonomists for standard genome sequencing and annotation.</title>
        <authorList>
            <consortium name="The Broad Institute Genomics Platform"/>
            <consortium name="The Broad Institute Genome Sequencing Center for Infectious Disease"/>
            <person name="Wu L."/>
            <person name="Ma J."/>
        </authorList>
    </citation>
    <scope>NUCLEOTIDE SEQUENCE [LARGE SCALE GENOMIC DNA]</scope>
    <source>
        <strain evidence="2">JCM 3369</strain>
    </source>
</reference>
<evidence type="ECO:0000313" key="1">
    <source>
        <dbReference type="EMBL" id="MFC4555738.1"/>
    </source>
</evidence>
<comment type="caution">
    <text evidence="1">The sequence shown here is derived from an EMBL/GenBank/DDBJ whole genome shotgun (WGS) entry which is preliminary data.</text>
</comment>
<evidence type="ECO:0000313" key="2">
    <source>
        <dbReference type="Proteomes" id="UP001595955"/>
    </source>
</evidence>
<dbReference type="RefSeq" id="WP_122824350.1">
    <property type="nucleotide sequence ID" value="NZ_CP033325.1"/>
</dbReference>